<evidence type="ECO:0000313" key="1">
    <source>
        <dbReference type="EMBL" id="KAI5335599.1"/>
    </source>
</evidence>
<dbReference type="EMBL" id="JAJFAZ020000004">
    <property type="protein sequence ID" value="KAI5335599.1"/>
    <property type="molecule type" value="Genomic_DNA"/>
</dbReference>
<dbReference type="Proteomes" id="UP001054821">
    <property type="component" value="Chromosome 4"/>
</dbReference>
<comment type="caution">
    <text evidence="1">The sequence shown here is derived from an EMBL/GenBank/DDBJ whole genome shotgun (WGS) entry which is preliminary data.</text>
</comment>
<protein>
    <submittedName>
        <fullName evidence="1">Uncharacterized protein</fullName>
    </submittedName>
</protein>
<dbReference type="AlphaFoldDB" id="A0AAD4W3V3"/>
<proteinExistence type="predicted"/>
<evidence type="ECO:0000313" key="2">
    <source>
        <dbReference type="Proteomes" id="UP001054821"/>
    </source>
</evidence>
<reference evidence="1 2" key="1">
    <citation type="journal article" date="2022" name="G3 (Bethesda)">
        <title>Whole-genome sequence and methylome profiling of the almond [Prunus dulcis (Mill.) D.A. Webb] cultivar 'Nonpareil'.</title>
        <authorList>
            <person name="D'Amico-Willman K.M."/>
            <person name="Ouma W.Z."/>
            <person name="Meulia T."/>
            <person name="Sideli G.M."/>
            <person name="Gradziel T.M."/>
            <person name="Fresnedo-Ramirez J."/>
        </authorList>
    </citation>
    <scope>NUCLEOTIDE SEQUENCE [LARGE SCALE GENOMIC DNA]</scope>
    <source>
        <strain evidence="1">Clone GOH B32 T37-40</strain>
    </source>
</reference>
<name>A0AAD4W3V3_PRUDU</name>
<sequence length="101" mass="10905">MTWVVPVMGHLSEVVLAPDRPVAVDREVFELESAPAEGLISVGVLDPVLRAPLGVITTVSQGIFRGSARCFYRVEKSPLANSRDWCTEQGAEYVTMCGGLV</sequence>
<keyword evidence="2" id="KW-1185">Reference proteome</keyword>
<gene>
    <name evidence="1" type="ORF">L3X38_025732</name>
</gene>
<accession>A0AAD4W3V3</accession>
<organism evidence="1 2">
    <name type="scientific">Prunus dulcis</name>
    <name type="common">Almond</name>
    <name type="synonym">Amygdalus dulcis</name>
    <dbReference type="NCBI Taxonomy" id="3755"/>
    <lineage>
        <taxon>Eukaryota</taxon>
        <taxon>Viridiplantae</taxon>
        <taxon>Streptophyta</taxon>
        <taxon>Embryophyta</taxon>
        <taxon>Tracheophyta</taxon>
        <taxon>Spermatophyta</taxon>
        <taxon>Magnoliopsida</taxon>
        <taxon>eudicotyledons</taxon>
        <taxon>Gunneridae</taxon>
        <taxon>Pentapetalae</taxon>
        <taxon>rosids</taxon>
        <taxon>fabids</taxon>
        <taxon>Rosales</taxon>
        <taxon>Rosaceae</taxon>
        <taxon>Amygdaloideae</taxon>
        <taxon>Amygdaleae</taxon>
        <taxon>Prunus</taxon>
    </lineage>
</organism>